<keyword evidence="1" id="KW-0472">Membrane</keyword>
<dbReference type="OrthoDB" id="1683445at2"/>
<organism evidence="3 4">
    <name type="scientific">Paenibacillus beijingensis</name>
    <dbReference type="NCBI Taxonomy" id="1126833"/>
    <lineage>
        <taxon>Bacteria</taxon>
        <taxon>Bacillati</taxon>
        <taxon>Bacillota</taxon>
        <taxon>Bacilli</taxon>
        <taxon>Bacillales</taxon>
        <taxon>Paenibacillaceae</taxon>
        <taxon>Paenibacillus</taxon>
    </lineage>
</organism>
<dbReference type="Gene3D" id="2.40.50.140">
    <property type="entry name" value="Nucleic acid-binding proteins"/>
    <property type="match status" value="1"/>
</dbReference>
<dbReference type="GO" id="GO:0008233">
    <property type="term" value="F:peptidase activity"/>
    <property type="evidence" value="ECO:0007669"/>
    <property type="project" value="UniProtKB-KW"/>
</dbReference>
<evidence type="ECO:0000313" key="3">
    <source>
        <dbReference type="EMBL" id="AJY76430.1"/>
    </source>
</evidence>
<dbReference type="InterPro" id="IPR012340">
    <property type="entry name" value="NA-bd_OB-fold"/>
</dbReference>
<reference evidence="3 4" key="1">
    <citation type="journal article" date="2015" name="J. Biotechnol.">
        <title>Complete genome sequence of Paenibacillus beijingensis 7188(T) (=DSM 24997(T)), a novel rhizobacterium from jujube garden soil.</title>
        <authorList>
            <person name="Kwak Y."/>
            <person name="Shin J.H."/>
        </authorList>
    </citation>
    <scope>NUCLEOTIDE SEQUENCE [LARGE SCALE GENOMIC DNA]</scope>
    <source>
        <strain evidence="3 4">DSM 24997</strain>
    </source>
</reference>
<feature type="transmembrane region" description="Helical" evidence="1">
    <location>
        <begin position="47"/>
        <end position="64"/>
    </location>
</feature>
<dbReference type="STRING" id="1126833.VN24_19970"/>
<evidence type="ECO:0000313" key="4">
    <source>
        <dbReference type="Proteomes" id="UP000032633"/>
    </source>
</evidence>
<dbReference type="HOGENOM" id="CLU_107496_0_0_9"/>
<keyword evidence="4" id="KW-1185">Reference proteome</keyword>
<evidence type="ECO:0000256" key="1">
    <source>
        <dbReference type="SAM" id="Phobius"/>
    </source>
</evidence>
<dbReference type="InterPro" id="IPR058653">
    <property type="entry name" value="NfeD2_TM"/>
</dbReference>
<protein>
    <submittedName>
        <fullName evidence="3">Membrane protease regulatory membrane protein</fullName>
    </submittedName>
</protein>
<sequence>METLFLSCLFVGILYALVSVVLGDWIGMAFDGAFDFLSLDGHHWFQPVTLAGAVTVFGGSGLLLERYTSLSSGSTVIISLLIAAVSALAIFFFYVKPMENSENSSGYSMKELAGKVGEVLVAIPAHGCGEVLVKVGAGNTNHIAESFDGVPIPSGAKIVVIEVKQGALFVSEFKTDLE</sequence>
<dbReference type="RefSeq" id="WP_045671857.1">
    <property type="nucleotide sequence ID" value="NZ_CP011058.1"/>
</dbReference>
<dbReference type="Pfam" id="PF25842">
    <property type="entry name" value="NfeD_TM"/>
    <property type="match status" value="1"/>
</dbReference>
<keyword evidence="3" id="KW-0378">Hydrolase</keyword>
<feature type="domain" description="Membrane protein NfeD2 N-terminal transmembrane" evidence="2">
    <location>
        <begin position="1"/>
        <end position="103"/>
    </location>
</feature>
<keyword evidence="1" id="KW-1133">Transmembrane helix</keyword>
<keyword evidence="1" id="KW-0812">Transmembrane</keyword>
<dbReference type="AlphaFoldDB" id="A0A0D5NMN9"/>
<keyword evidence="3" id="KW-0645">Protease</keyword>
<reference evidence="4" key="2">
    <citation type="submission" date="2015-03" db="EMBL/GenBank/DDBJ databases">
        <title>Genome sequence of Paenibacillus beijingensis strain DSM 24997T.</title>
        <authorList>
            <person name="Kwak Y."/>
            <person name="Shin J.-H."/>
        </authorList>
    </citation>
    <scope>NUCLEOTIDE SEQUENCE [LARGE SCALE GENOMIC DNA]</scope>
    <source>
        <strain evidence="4">DSM 24997</strain>
    </source>
</reference>
<evidence type="ECO:0000259" key="2">
    <source>
        <dbReference type="Pfam" id="PF25842"/>
    </source>
</evidence>
<dbReference type="GO" id="GO:0006508">
    <property type="term" value="P:proteolysis"/>
    <property type="evidence" value="ECO:0007669"/>
    <property type="project" value="UniProtKB-KW"/>
</dbReference>
<accession>A0A0D5NMN9</accession>
<gene>
    <name evidence="3" type="ORF">VN24_19970</name>
</gene>
<dbReference type="KEGG" id="pbj:VN24_19970"/>
<dbReference type="PATRIC" id="fig|1126833.4.peg.4395"/>
<proteinExistence type="predicted"/>
<name>A0A0D5NMN9_9BACL</name>
<dbReference type="Proteomes" id="UP000032633">
    <property type="component" value="Chromosome"/>
</dbReference>
<feature type="transmembrane region" description="Helical" evidence="1">
    <location>
        <begin position="76"/>
        <end position="95"/>
    </location>
</feature>
<dbReference type="EMBL" id="CP011058">
    <property type="protein sequence ID" value="AJY76430.1"/>
    <property type="molecule type" value="Genomic_DNA"/>
</dbReference>